<dbReference type="InterPro" id="IPR039421">
    <property type="entry name" value="Type_1_exporter"/>
</dbReference>
<protein>
    <recommendedName>
        <fullName evidence="1">ABC transporter domain-containing protein</fullName>
    </recommendedName>
</protein>
<dbReference type="AlphaFoldDB" id="A0A2S4VXW9"/>
<accession>A0A2S4VXW9</accession>
<reference evidence="2" key="1">
    <citation type="submission" date="2017-12" db="EMBL/GenBank/DDBJ databases">
        <title>Gene loss provides genomic basis for host adaptation in cereal stripe rust fungi.</title>
        <authorList>
            <person name="Xia C."/>
        </authorList>
    </citation>
    <scope>NUCLEOTIDE SEQUENCE [LARGE SCALE GENOMIC DNA]</scope>
    <source>
        <strain evidence="2">93-210</strain>
    </source>
</reference>
<proteinExistence type="predicted"/>
<evidence type="ECO:0000259" key="1">
    <source>
        <dbReference type="Pfam" id="PF00005"/>
    </source>
</evidence>
<gene>
    <name evidence="2" type="ORF">PSTT_03031</name>
</gene>
<dbReference type="PANTHER" id="PTHR24221:SF503">
    <property type="entry name" value="MITOCHONDRIAL POTASSIUM CHANNEL ATP-BINDING SUBUNIT"/>
    <property type="match status" value="1"/>
</dbReference>
<dbReference type="Pfam" id="PF00005">
    <property type="entry name" value="ABC_tran"/>
    <property type="match status" value="1"/>
</dbReference>
<dbReference type="InterPro" id="IPR027417">
    <property type="entry name" value="P-loop_NTPase"/>
</dbReference>
<dbReference type="PROSITE" id="PS00211">
    <property type="entry name" value="ABC_TRANSPORTER_1"/>
    <property type="match status" value="1"/>
</dbReference>
<dbReference type="GO" id="GO:0042626">
    <property type="term" value="F:ATPase-coupled transmembrane transporter activity"/>
    <property type="evidence" value="ECO:0007669"/>
    <property type="project" value="TreeGrafter"/>
</dbReference>
<feature type="domain" description="ABC transporter" evidence="1">
    <location>
        <begin position="145"/>
        <end position="256"/>
    </location>
</feature>
<dbReference type="GO" id="GO:0005524">
    <property type="term" value="F:ATP binding"/>
    <property type="evidence" value="ECO:0007669"/>
    <property type="project" value="InterPro"/>
</dbReference>
<dbReference type="PANTHER" id="PTHR24221">
    <property type="entry name" value="ATP-BINDING CASSETTE SUB-FAMILY B"/>
    <property type="match status" value="1"/>
</dbReference>
<dbReference type="GO" id="GO:0016887">
    <property type="term" value="F:ATP hydrolysis activity"/>
    <property type="evidence" value="ECO:0007669"/>
    <property type="project" value="InterPro"/>
</dbReference>
<evidence type="ECO:0000313" key="3">
    <source>
        <dbReference type="Proteomes" id="UP000239156"/>
    </source>
</evidence>
<dbReference type="Gene3D" id="3.40.50.300">
    <property type="entry name" value="P-loop containing nucleotide triphosphate hydrolases"/>
    <property type="match status" value="2"/>
</dbReference>
<dbReference type="VEuPathDB" id="FungiDB:PSTT_03031"/>
<dbReference type="SUPFAM" id="SSF52540">
    <property type="entry name" value="P-loop containing nucleoside triphosphate hydrolases"/>
    <property type="match status" value="1"/>
</dbReference>
<dbReference type="InterPro" id="IPR017871">
    <property type="entry name" value="ABC_transporter-like_CS"/>
</dbReference>
<dbReference type="EMBL" id="PKSL01000019">
    <property type="protein sequence ID" value="POW14351.1"/>
    <property type="molecule type" value="Genomic_DNA"/>
</dbReference>
<keyword evidence="3" id="KW-1185">Reference proteome</keyword>
<organism evidence="2 3">
    <name type="scientific">Puccinia striiformis</name>
    <dbReference type="NCBI Taxonomy" id="27350"/>
    <lineage>
        <taxon>Eukaryota</taxon>
        <taxon>Fungi</taxon>
        <taxon>Dikarya</taxon>
        <taxon>Basidiomycota</taxon>
        <taxon>Pucciniomycotina</taxon>
        <taxon>Pucciniomycetes</taxon>
        <taxon>Pucciniales</taxon>
        <taxon>Pucciniaceae</taxon>
        <taxon>Puccinia</taxon>
    </lineage>
</organism>
<evidence type="ECO:0000313" key="2">
    <source>
        <dbReference type="EMBL" id="POW14351.1"/>
    </source>
</evidence>
<comment type="caution">
    <text evidence="2">The sequence shown here is derived from an EMBL/GenBank/DDBJ whole genome shotgun (WGS) entry which is preliminary data.</text>
</comment>
<dbReference type="InterPro" id="IPR003439">
    <property type="entry name" value="ABC_transporter-like_ATP-bd"/>
</dbReference>
<dbReference type="Proteomes" id="UP000239156">
    <property type="component" value="Unassembled WGS sequence"/>
</dbReference>
<dbReference type="VEuPathDB" id="FungiDB:PSHT_03445"/>
<sequence>MLEISKEQWEDLIQQGNNKETTLKPSRVWNTPFPYYGIFKDISIIVNNQSNKFDITPAQSPPVILSLEQKTNVFKQILKSLQKGPKTVTCISVILGKGRTLDSGESLRPVVFKNVHFSYPARPDTPILNGLDLGITPGSSLAIAGGTYYGNERIDEFTIESWRSNIAAVPQDPALSTGTVAENIRYGVTGIVPETMMIEAARLANALECIDCLPARFETEVGPKGIQLSGGQRQRLAIARALVKQPKLFILDEATSALDIASENEQER</sequence>
<name>A0A2S4VXW9_9BASI</name>
<dbReference type="GO" id="GO:0016020">
    <property type="term" value="C:membrane"/>
    <property type="evidence" value="ECO:0007669"/>
    <property type="project" value="TreeGrafter"/>
</dbReference>